<gene>
    <name evidence="3" type="ORF">LGQ03_15440</name>
</gene>
<feature type="transmembrane region" description="Helical" evidence="1">
    <location>
        <begin position="21"/>
        <end position="44"/>
    </location>
</feature>
<reference evidence="3" key="1">
    <citation type="submission" date="2021-10" db="EMBL/GenBank/DDBJ databases">
        <title>Loktanella gaetbuli sp. nov., isolated from a tidal flat.</title>
        <authorList>
            <person name="Park S."/>
            <person name="Yoon J.-H."/>
        </authorList>
    </citation>
    <scope>NUCLEOTIDE SEQUENCE</scope>
    <source>
        <strain evidence="3">TSTF-M6</strain>
    </source>
</reference>
<keyword evidence="4" id="KW-1185">Reference proteome</keyword>
<dbReference type="Pfam" id="PF09977">
    <property type="entry name" value="Tad_C"/>
    <property type="match status" value="1"/>
</dbReference>
<feature type="domain" description="DUF2134" evidence="2">
    <location>
        <begin position="59"/>
        <end position="147"/>
    </location>
</feature>
<evidence type="ECO:0000256" key="1">
    <source>
        <dbReference type="SAM" id="Phobius"/>
    </source>
</evidence>
<protein>
    <submittedName>
        <fullName evidence="3">Pilus assembly protein TadG-related protein</fullName>
    </submittedName>
</protein>
<dbReference type="Proteomes" id="UP001138961">
    <property type="component" value="Unassembled WGS sequence"/>
</dbReference>
<sequence length="590" mass="60698">MSPIDRIMTRFARDEDGAVAVIVALVLTMLLGFVAFGVDIGALYRERASLQATSDLTAMSAMGDPTAATARAQVALGANGRDAATLTDLQPGRFLRNPAIAPEQRFTPLPAGSPGINAIAVTLTDDAPLYFAQIFTDEQQVSLTGRALATRTGAASFSLTSHVARLDGLDLNRGIMRRFGTTQGLTQGNMNDLAAAQVRIGDLVLGIDSSNPNPAAILDGTATDVAVIRALRDLVPTPGWGALSPVVNSASDAPFDMTQLISSAETDLGLTLVDFLNQIEMPALDVLRGLVGSGQTRIDPIVTSDIEVPGLTAISARIVAGEPPAQSGWIAIGEAGTQLHRAAARLTTDISLSAGTLGLIGTGVSAGEIKLPLMVELAGSTATLDDISCMGTDPDTVIARFRTSHTPLHPGNGTSVAALYLGTLPAGTADSTTINPASLDYADLLDLTIRVAVPLLPDIVVSGITVQARSNVTVGQSQVDSIAFTRADLAAGRTTASYGSGQVTRTAIADLLSPDNLELRVKPGDAGLVSGLVAPVLDTVMAALPGQILTALTDPLDGIVDGIIAPTGLQLGAGELALTGHHCELIRLVQ</sequence>
<proteinExistence type="predicted"/>
<accession>A0ABS8BY14</accession>
<evidence type="ECO:0000313" key="4">
    <source>
        <dbReference type="Proteomes" id="UP001138961"/>
    </source>
</evidence>
<evidence type="ECO:0000259" key="2">
    <source>
        <dbReference type="Pfam" id="PF09977"/>
    </source>
</evidence>
<comment type="caution">
    <text evidence="3">The sequence shown here is derived from an EMBL/GenBank/DDBJ whole genome shotgun (WGS) entry which is preliminary data.</text>
</comment>
<name>A0ABS8BY14_9RHOB</name>
<keyword evidence="1" id="KW-0472">Membrane</keyword>
<evidence type="ECO:0000313" key="3">
    <source>
        <dbReference type="EMBL" id="MCB5200632.1"/>
    </source>
</evidence>
<dbReference type="RefSeq" id="WP_226749113.1">
    <property type="nucleotide sequence ID" value="NZ_JAJATZ010000010.1"/>
</dbReference>
<dbReference type="InterPro" id="IPR018705">
    <property type="entry name" value="DUF2134_membrane"/>
</dbReference>
<keyword evidence="1" id="KW-0812">Transmembrane</keyword>
<dbReference type="EMBL" id="JAJATZ010000010">
    <property type="protein sequence ID" value="MCB5200632.1"/>
    <property type="molecule type" value="Genomic_DNA"/>
</dbReference>
<organism evidence="3 4">
    <name type="scientific">Loktanella gaetbuli</name>
    <dbReference type="NCBI Taxonomy" id="2881335"/>
    <lineage>
        <taxon>Bacteria</taxon>
        <taxon>Pseudomonadati</taxon>
        <taxon>Pseudomonadota</taxon>
        <taxon>Alphaproteobacteria</taxon>
        <taxon>Rhodobacterales</taxon>
        <taxon>Roseobacteraceae</taxon>
        <taxon>Loktanella</taxon>
    </lineage>
</organism>
<keyword evidence="1" id="KW-1133">Transmembrane helix</keyword>